<keyword evidence="1" id="KW-0805">Transcription regulation</keyword>
<evidence type="ECO:0000313" key="6">
    <source>
        <dbReference type="EMBL" id="MBM7086505.1"/>
    </source>
</evidence>
<sequence length="209" mass="23077">MRCHHDYTGIMARWRPDARERLRQAALELFAEQGFAATTVPAITARAGLTTRTFFRHFADKREVLFADEAEIGAYAKQLMATAPADEPLAFIVAGLRTLAETYFEGRKDDLRQRRAIVASDPGLRERDQHKRAMLAQVMRDGFRAGGLDPLRADLLAETAGTLMYVSVAAWLDTDDGRRLGDIIDAALATLRTELEGLPTSNGQVASEG</sequence>
<keyword evidence="3" id="KW-0804">Transcription</keyword>
<reference evidence="6 7" key="1">
    <citation type="submission" date="2021-02" db="EMBL/GenBank/DDBJ databases">
        <authorList>
            <person name="Lee D.-H."/>
        </authorList>
    </citation>
    <scope>NUCLEOTIDE SEQUENCE [LARGE SCALE GENOMIC DNA]</scope>
    <source>
        <strain evidence="6 7">MMS20-R2-29</strain>
    </source>
</reference>
<feature type="DNA-binding region" description="H-T-H motif" evidence="4">
    <location>
        <begin position="39"/>
        <end position="58"/>
    </location>
</feature>
<keyword evidence="2 4" id="KW-0238">DNA-binding</keyword>
<name>A0ABS2JJ31_9ACTN</name>
<gene>
    <name evidence="6" type="ORF">JQN84_28650</name>
</gene>
<evidence type="ECO:0000259" key="5">
    <source>
        <dbReference type="PROSITE" id="PS50977"/>
    </source>
</evidence>
<dbReference type="Proteomes" id="UP000809587">
    <property type="component" value="Unassembled WGS sequence"/>
</dbReference>
<accession>A0ABS2JJ31</accession>
<dbReference type="InterPro" id="IPR001647">
    <property type="entry name" value="HTH_TetR"/>
</dbReference>
<feature type="domain" description="HTH tetR-type" evidence="5">
    <location>
        <begin position="16"/>
        <end position="76"/>
    </location>
</feature>
<dbReference type="SUPFAM" id="SSF46689">
    <property type="entry name" value="Homeodomain-like"/>
    <property type="match status" value="1"/>
</dbReference>
<dbReference type="Gene3D" id="1.10.357.10">
    <property type="entry name" value="Tetracycline Repressor, domain 2"/>
    <property type="match status" value="1"/>
</dbReference>
<comment type="caution">
    <text evidence="6">The sequence shown here is derived from an EMBL/GenBank/DDBJ whole genome shotgun (WGS) entry which is preliminary data.</text>
</comment>
<evidence type="ECO:0000256" key="1">
    <source>
        <dbReference type="ARBA" id="ARBA00023015"/>
    </source>
</evidence>
<evidence type="ECO:0000313" key="7">
    <source>
        <dbReference type="Proteomes" id="UP000809587"/>
    </source>
</evidence>
<proteinExistence type="predicted"/>
<dbReference type="InterPro" id="IPR050109">
    <property type="entry name" value="HTH-type_TetR-like_transc_reg"/>
</dbReference>
<keyword evidence="7" id="KW-1185">Reference proteome</keyword>
<dbReference type="PANTHER" id="PTHR30055">
    <property type="entry name" value="HTH-TYPE TRANSCRIPTIONAL REGULATOR RUTR"/>
    <property type="match status" value="1"/>
</dbReference>
<evidence type="ECO:0000256" key="3">
    <source>
        <dbReference type="ARBA" id="ARBA00023163"/>
    </source>
</evidence>
<evidence type="ECO:0000256" key="4">
    <source>
        <dbReference type="PROSITE-ProRule" id="PRU00335"/>
    </source>
</evidence>
<dbReference type="PROSITE" id="PS50977">
    <property type="entry name" value="HTH_TETR_2"/>
    <property type="match status" value="1"/>
</dbReference>
<organism evidence="6 7">
    <name type="scientific">Micromonospora humidisoli</name>
    <dbReference type="NCBI Taxonomy" id="2807622"/>
    <lineage>
        <taxon>Bacteria</taxon>
        <taxon>Bacillati</taxon>
        <taxon>Actinomycetota</taxon>
        <taxon>Actinomycetes</taxon>
        <taxon>Micromonosporales</taxon>
        <taxon>Micromonosporaceae</taxon>
        <taxon>Micromonospora</taxon>
    </lineage>
</organism>
<protein>
    <submittedName>
        <fullName evidence="6">TetR family transcriptional regulator</fullName>
    </submittedName>
</protein>
<dbReference type="Pfam" id="PF00440">
    <property type="entry name" value="TetR_N"/>
    <property type="match status" value="1"/>
</dbReference>
<dbReference type="InterPro" id="IPR023772">
    <property type="entry name" value="DNA-bd_HTH_TetR-type_CS"/>
</dbReference>
<dbReference type="PRINTS" id="PR00455">
    <property type="entry name" value="HTHTETR"/>
</dbReference>
<dbReference type="PANTHER" id="PTHR30055:SF238">
    <property type="entry name" value="MYCOFACTOCIN BIOSYNTHESIS TRANSCRIPTIONAL REGULATOR MFTR-RELATED"/>
    <property type="match status" value="1"/>
</dbReference>
<dbReference type="InterPro" id="IPR009057">
    <property type="entry name" value="Homeodomain-like_sf"/>
</dbReference>
<evidence type="ECO:0000256" key="2">
    <source>
        <dbReference type="ARBA" id="ARBA00023125"/>
    </source>
</evidence>
<dbReference type="EMBL" id="JAFEUO010000010">
    <property type="protein sequence ID" value="MBM7086505.1"/>
    <property type="molecule type" value="Genomic_DNA"/>
</dbReference>
<dbReference type="PROSITE" id="PS01081">
    <property type="entry name" value="HTH_TETR_1"/>
    <property type="match status" value="1"/>
</dbReference>